<evidence type="ECO:0000313" key="10">
    <source>
        <dbReference type="Proteomes" id="UP000779900"/>
    </source>
</evidence>
<accession>A0A937XD74</accession>
<dbReference type="PANTHER" id="PTHR43806:SF11">
    <property type="entry name" value="CEREVISIN-RELATED"/>
    <property type="match status" value="1"/>
</dbReference>
<dbReference type="InterPro" id="IPR023828">
    <property type="entry name" value="Peptidase_S8_Ser-AS"/>
</dbReference>
<protein>
    <submittedName>
        <fullName evidence="9">Peptidase S8</fullName>
    </submittedName>
</protein>
<proteinExistence type="inferred from homology"/>
<keyword evidence="4 7" id="KW-0645">Protease</keyword>
<feature type="domain" description="Peptidase S8/S53" evidence="8">
    <location>
        <begin position="163"/>
        <end position="413"/>
    </location>
</feature>
<dbReference type="PROSITE" id="PS00137">
    <property type="entry name" value="SUBTILASE_HIS"/>
    <property type="match status" value="1"/>
</dbReference>
<feature type="active site" description="Charge relay system" evidence="7">
    <location>
        <position position="212"/>
    </location>
</feature>
<dbReference type="InterPro" id="IPR015500">
    <property type="entry name" value="Peptidase_S8_subtilisin-rel"/>
</dbReference>
<keyword evidence="6 7" id="KW-0720">Serine protease</keyword>
<organism evidence="9 10">
    <name type="scientific">candidate division WOR-3 bacterium</name>
    <dbReference type="NCBI Taxonomy" id="2052148"/>
    <lineage>
        <taxon>Bacteria</taxon>
        <taxon>Bacteria division WOR-3</taxon>
    </lineage>
</organism>
<dbReference type="GO" id="GO:0005576">
    <property type="term" value="C:extracellular region"/>
    <property type="evidence" value="ECO:0007669"/>
    <property type="project" value="UniProtKB-SubCell"/>
</dbReference>
<feature type="active site" description="Charge relay system" evidence="7">
    <location>
        <position position="170"/>
    </location>
</feature>
<dbReference type="Proteomes" id="UP000779900">
    <property type="component" value="Unassembled WGS sequence"/>
</dbReference>
<dbReference type="Gene3D" id="3.40.50.200">
    <property type="entry name" value="Peptidase S8/S53 domain"/>
    <property type="match status" value="1"/>
</dbReference>
<evidence type="ECO:0000256" key="1">
    <source>
        <dbReference type="ARBA" id="ARBA00004613"/>
    </source>
</evidence>
<dbReference type="CDD" id="cd07484">
    <property type="entry name" value="Peptidases_S8_Thermitase_like"/>
    <property type="match status" value="1"/>
</dbReference>
<name>A0A937XD74_UNCW3</name>
<dbReference type="AlphaFoldDB" id="A0A937XD74"/>
<evidence type="ECO:0000256" key="6">
    <source>
        <dbReference type="ARBA" id="ARBA00022825"/>
    </source>
</evidence>
<dbReference type="InterPro" id="IPR022398">
    <property type="entry name" value="Peptidase_S8_His-AS"/>
</dbReference>
<dbReference type="InterPro" id="IPR036852">
    <property type="entry name" value="Peptidase_S8/S53_dom_sf"/>
</dbReference>
<gene>
    <name evidence="9" type="ORF">FJY68_03300</name>
</gene>
<keyword evidence="3" id="KW-0964">Secreted</keyword>
<feature type="active site" description="Charge relay system" evidence="7">
    <location>
        <position position="365"/>
    </location>
</feature>
<evidence type="ECO:0000256" key="7">
    <source>
        <dbReference type="PROSITE-ProRule" id="PRU01240"/>
    </source>
</evidence>
<comment type="similarity">
    <text evidence="2 7">Belongs to the peptidase S8 family.</text>
</comment>
<reference evidence="9" key="1">
    <citation type="submission" date="2019-03" db="EMBL/GenBank/DDBJ databases">
        <title>Lake Tanganyika Metagenome-Assembled Genomes (MAGs).</title>
        <authorList>
            <person name="Tran P."/>
        </authorList>
    </citation>
    <scope>NUCLEOTIDE SEQUENCE</scope>
    <source>
        <strain evidence="9">K_DeepCast_150m_m2_040</strain>
    </source>
</reference>
<dbReference type="InterPro" id="IPR000209">
    <property type="entry name" value="Peptidase_S8/S53_dom"/>
</dbReference>
<evidence type="ECO:0000256" key="2">
    <source>
        <dbReference type="ARBA" id="ARBA00011073"/>
    </source>
</evidence>
<sequence>MNILLLFLALFPRPQVGPIGQSEVAAAQRMLSAERSGTRFPVSACPSAWDSPDEVRVPGRFVIGFNSGTADAVASWVGEQGGGIVRVDEASGFVVADLPPCSESPTGRWDLSASRTAAIRYLEPSIRATVAGIPNDPYFIPYQWDKWVMYADQAWDVVGGSMDVKVAVVDCGVDWQHPDLAANFKTGELGYDFIGNDNDPRPDDPGIPESFHGTHVAGIIAATRNNGQGVAGWSLVQLLSLRVLNDSGSGTTDVVASGIRWAADHGARVINMSLTSSSSSTPMEEACAHAESLGVVVVAASGNEGQQAIGYPAALSQCIAVGASSADSRLASFSNYGPEQEVVAPGTTILSCVPGGAYGQADGTSMAAPQVAGVAALLLARNWGLNASEVRAAIDASAVDMGAAGRDVQYGYGLVNAKRALELAAALRAPQVVAAEPPSSDAGTLILRRGRGLRSWLDRADVYDGSGRRVQTGRSSLGPGTYFVRTSSESRVSRLLVLD</sequence>
<dbReference type="PANTHER" id="PTHR43806">
    <property type="entry name" value="PEPTIDASE S8"/>
    <property type="match status" value="1"/>
</dbReference>
<dbReference type="InterPro" id="IPR034084">
    <property type="entry name" value="Thermitase-like_dom"/>
</dbReference>
<keyword evidence="5 7" id="KW-0378">Hydrolase</keyword>
<dbReference type="EMBL" id="VGIR01000012">
    <property type="protein sequence ID" value="MBM3330862.1"/>
    <property type="molecule type" value="Genomic_DNA"/>
</dbReference>
<comment type="caution">
    <text evidence="9">The sequence shown here is derived from an EMBL/GenBank/DDBJ whole genome shotgun (WGS) entry which is preliminary data.</text>
</comment>
<dbReference type="PROSITE" id="PS00138">
    <property type="entry name" value="SUBTILASE_SER"/>
    <property type="match status" value="1"/>
</dbReference>
<evidence type="ECO:0000256" key="4">
    <source>
        <dbReference type="ARBA" id="ARBA00022670"/>
    </source>
</evidence>
<evidence type="ECO:0000313" key="9">
    <source>
        <dbReference type="EMBL" id="MBM3330862.1"/>
    </source>
</evidence>
<dbReference type="GO" id="GO:0004252">
    <property type="term" value="F:serine-type endopeptidase activity"/>
    <property type="evidence" value="ECO:0007669"/>
    <property type="project" value="UniProtKB-UniRule"/>
</dbReference>
<evidence type="ECO:0000256" key="3">
    <source>
        <dbReference type="ARBA" id="ARBA00022525"/>
    </source>
</evidence>
<dbReference type="PROSITE" id="PS51892">
    <property type="entry name" value="SUBTILASE"/>
    <property type="match status" value="1"/>
</dbReference>
<comment type="subcellular location">
    <subcellularLocation>
        <location evidence="1">Secreted</location>
    </subcellularLocation>
</comment>
<evidence type="ECO:0000259" key="8">
    <source>
        <dbReference type="Pfam" id="PF00082"/>
    </source>
</evidence>
<dbReference type="SUPFAM" id="SSF52743">
    <property type="entry name" value="Subtilisin-like"/>
    <property type="match status" value="1"/>
</dbReference>
<dbReference type="Pfam" id="PF00082">
    <property type="entry name" value="Peptidase_S8"/>
    <property type="match status" value="1"/>
</dbReference>
<dbReference type="GO" id="GO:0006508">
    <property type="term" value="P:proteolysis"/>
    <property type="evidence" value="ECO:0007669"/>
    <property type="project" value="UniProtKB-KW"/>
</dbReference>
<dbReference type="PRINTS" id="PR00723">
    <property type="entry name" value="SUBTILISIN"/>
</dbReference>
<dbReference type="InterPro" id="IPR050131">
    <property type="entry name" value="Peptidase_S8_subtilisin-like"/>
</dbReference>
<evidence type="ECO:0000256" key="5">
    <source>
        <dbReference type="ARBA" id="ARBA00022801"/>
    </source>
</evidence>